<dbReference type="GO" id="GO:0035438">
    <property type="term" value="F:cyclic-di-GMP binding"/>
    <property type="evidence" value="ECO:0007669"/>
    <property type="project" value="InterPro"/>
</dbReference>
<dbReference type="KEGG" id="haz:A9404_07325"/>
<organism evidence="2 3">
    <name type="scientific">Halothiobacillus diazotrophicus</name>
    <dbReference type="NCBI Taxonomy" id="1860122"/>
    <lineage>
        <taxon>Bacteria</taxon>
        <taxon>Pseudomonadati</taxon>
        <taxon>Pseudomonadota</taxon>
        <taxon>Gammaproteobacteria</taxon>
        <taxon>Chromatiales</taxon>
        <taxon>Halothiobacillaceae</taxon>
        <taxon>Halothiobacillus</taxon>
    </lineage>
</organism>
<evidence type="ECO:0000313" key="2">
    <source>
        <dbReference type="EMBL" id="ANJ67219.1"/>
    </source>
</evidence>
<evidence type="ECO:0000313" key="3">
    <source>
        <dbReference type="Proteomes" id="UP000078596"/>
    </source>
</evidence>
<dbReference type="AlphaFoldDB" id="A0A191ZH60"/>
<dbReference type="Gene3D" id="2.40.10.220">
    <property type="entry name" value="predicted glycosyltransferase like domains"/>
    <property type="match status" value="1"/>
</dbReference>
<dbReference type="EMBL" id="CP016027">
    <property type="protein sequence ID" value="ANJ67219.1"/>
    <property type="molecule type" value="Genomic_DNA"/>
</dbReference>
<dbReference type="SUPFAM" id="SSF141371">
    <property type="entry name" value="PilZ domain-like"/>
    <property type="match status" value="1"/>
</dbReference>
<sequence>MIDKIFARHFEVRGYFWLIPEGQENFKSAVAMVGNDPDRRVFLVDQPGVIPLRHLRNCDRIKVQAVIDQLVSWFYVFRLTEKTEDGDRYFEIPYPESIDRLQRRNVFRVGIPPDVPTRIEFVQPTTSTVWVGRVNDLSAGGCSIAIRPDQAVGLDEGVVLPQVKIVIEGFVDTTVDLVIRNQRIVSEGEWIFGAQFTELPPLVAQQLDRAVMQLQRLMIG</sequence>
<gene>
    <name evidence="2" type="ORF">A9404_07325</name>
</gene>
<name>A0A191ZH60_9GAMM</name>
<feature type="domain" description="PilZ" evidence="1">
    <location>
        <begin position="102"/>
        <end position="212"/>
    </location>
</feature>
<dbReference type="Proteomes" id="UP000078596">
    <property type="component" value="Chromosome"/>
</dbReference>
<dbReference type="Pfam" id="PF07238">
    <property type="entry name" value="PilZ"/>
    <property type="match status" value="1"/>
</dbReference>
<keyword evidence="3" id="KW-1185">Reference proteome</keyword>
<proteinExistence type="predicted"/>
<protein>
    <recommendedName>
        <fullName evidence="1">PilZ domain-containing protein</fullName>
    </recommendedName>
</protein>
<accession>A0A191ZH60</accession>
<evidence type="ECO:0000259" key="1">
    <source>
        <dbReference type="Pfam" id="PF07238"/>
    </source>
</evidence>
<dbReference type="InterPro" id="IPR009875">
    <property type="entry name" value="PilZ_domain"/>
</dbReference>
<dbReference type="STRING" id="1860122.A9404_07325"/>
<reference evidence="2 3" key="1">
    <citation type="submission" date="2016-06" db="EMBL/GenBank/DDBJ databases">
        <title>Insight into the functional genes involving in sulfur oxidation in Pearl River water.</title>
        <authorList>
            <person name="Luo J."/>
            <person name="Tan X."/>
            <person name="Lin W."/>
        </authorList>
    </citation>
    <scope>NUCLEOTIDE SEQUENCE [LARGE SCALE GENOMIC DNA]</scope>
    <source>
        <strain evidence="2 3">LS2</strain>
    </source>
</reference>